<keyword evidence="1" id="KW-0863">Zinc-finger</keyword>
<evidence type="ECO:0000259" key="3">
    <source>
        <dbReference type="PROSITE" id="PS50157"/>
    </source>
</evidence>
<keyword evidence="1" id="KW-0862">Zinc</keyword>
<feature type="region of interest" description="Disordered" evidence="2">
    <location>
        <begin position="209"/>
        <end position="264"/>
    </location>
</feature>
<evidence type="ECO:0000256" key="2">
    <source>
        <dbReference type="SAM" id="MobiDB-lite"/>
    </source>
</evidence>
<evidence type="ECO:0000313" key="4">
    <source>
        <dbReference type="EMBL" id="JAV03706.1"/>
    </source>
</evidence>
<proteinExistence type="predicted"/>
<feature type="domain" description="C2H2-type" evidence="3">
    <location>
        <begin position="308"/>
        <end position="330"/>
    </location>
</feature>
<dbReference type="InterPro" id="IPR013087">
    <property type="entry name" value="Znf_C2H2_type"/>
</dbReference>
<reference evidence="4" key="1">
    <citation type="submission" date="2016-12" db="EMBL/GenBank/DDBJ databases">
        <title>An insight into the sialome and mialome of the sand fly, Nyssomyia neivai.</title>
        <authorList>
            <person name="Sebastian V."/>
            <person name="Goulart T.M."/>
            <person name="Oliveira W."/>
            <person name="Calvo E."/>
            <person name="Oliveira L.F."/>
            <person name="Pinto M.C."/>
            <person name="Rosselino A.M."/>
            <person name="Ribeiro J.M."/>
        </authorList>
    </citation>
    <scope>NUCLEOTIDE SEQUENCE</scope>
</reference>
<organism evidence="4">
    <name type="scientific">Nyssomyia neivai</name>
    <dbReference type="NCBI Taxonomy" id="330878"/>
    <lineage>
        <taxon>Eukaryota</taxon>
        <taxon>Metazoa</taxon>
        <taxon>Ecdysozoa</taxon>
        <taxon>Arthropoda</taxon>
        <taxon>Hexapoda</taxon>
        <taxon>Insecta</taxon>
        <taxon>Pterygota</taxon>
        <taxon>Neoptera</taxon>
        <taxon>Endopterygota</taxon>
        <taxon>Diptera</taxon>
        <taxon>Nematocera</taxon>
        <taxon>Psychodoidea</taxon>
        <taxon>Psychodidae</taxon>
        <taxon>Nyssomyia</taxon>
    </lineage>
</organism>
<keyword evidence="1" id="KW-0479">Metal-binding</keyword>
<accession>A0A1L8DB68</accession>
<dbReference type="PROSITE" id="PS00028">
    <property type="entry name" value="ZINC_FINGER_C2H2_1"/>
    <property type="match status" value="1"/>
</dbReference>
<feature type="compositionally biased region" description="Basic residues" evidence="2">
    <location>
        <begin position="255"/>
        <end position="264"/>
    </location>
</feature>
<dbReference type="EMBL" id="GFDF01010378">
    <property type="protein sequence ID" value="JAV03706.1"/>
    <property type="molecule type" value="Transcribed_RNA"/>
</dbReference>
<dbReference type="AlphaFoldDB" id="A0A1L8DB68"/>
<evidence type="ECO:0000256" key="1">
    <source>
        <dbReference type="PROSITE-ProRule" id="PRU00042"/>
    </source>
</evidence>
<name>A0A1L8DB68_9DIPT</name>
<protein>
    <recommendedName>
        <fullName evidence="3">C2H2-type domain-containing protein</fullName>
    </recommendedName>
</protein>
<sequence length="498" mass="55344">MLDNQGGQMAQLESPSDFAGCLQRASTCFAVLAPNSLSFRPTKHTSTPAPAEFIPLSDIKTVNRVNVRKFQRNKASGNAGSVSKAPGSLVVKVGDPMSVLQRTEDVKCYLRKRPGQQPKEEMPTKRLFVVQNGDLKPILSSNIANSGVFRPSEPRHTAPVAPEPRNIIIADGIRGGIMTHRDYEEKLRSAKSPPTRRILYRVIQPGDVGLSTGTHPGGAAVATRSRVGRRKGTLKKPPIVPVCTEEDPVPTARTRSGRLTRPPRHIHLDYRGNQVIMRPATTTDVPEDKVEERVTKKPRSMKWMMGRLKCELCGKFYVSQQKLERHWLTHGEQPCHGSAFEHLVKQLRRVAYENRAKVFVNEISDFVERVQFLAKRLLTHDPSFPIQHVDHSASHVLGVPGGSYRFNMTALDADGGAPETPPECHLPEIQAALEDSCMTDPTKISLADINDDSLFQSVEDIVREKIRNLTEEDLATAVPHFESSAVDLSLELFQFQTN</sequence>
<dbReference type="PROSITE" id="PS50157">
    <property type="entry name" value="ZINC_FINGER_C2H2_2"/>
    <property type="match status" value="1"/>
</dbReference>
<dbReference type="GO" id="GO:0008270">
    <property type="term" value="F:zinc ion binding"/>
    <property type="evidence" value="ECO:0007669"/>
    <property type="project" value="UniProtKB-KW"/>
</dbReference>